<organism evidence="5 6">
    <name type="scientific">Pigmentiphaga kullae</name>
    <dbReference type="NCBI Taxonomy" id="151784"/>
    <lineage>
        <taxon>Bacteria</taxon>
        <taxon>Pseudomonadati</taxon>
        <taxon>Pseudomonadota</taxon>
        <taxon>Betaproteobacteria</taxon>
        <taxon>Burkholderiales</taxon>
        <taxon>Alcaligenaceae</taxon>
        <taxon>Pigmentiphaga</taxon>
    </lineage>
</organism>
<dbReference type="InterPro" id="IPR036388">
    <property type="entry name" value="WH-like_DNA-bd_sf"/>
</dbReference>
<evidence type="ECO:0000313" key="5">
    <source>
        <dbReference type="EMBL" id="RZS84703.1"/>
    </source>
</evidence>
<evidence type="ECO:0000256" key="3">
    <source>
        <dbReference type="ARBA" id="ARBA00023163"/>
    </source>
</evidence>
<reference evidence="5 6" key="1">
    <citation type="submission" date="2019-02" db="EMBL/GenBank/DDBJ databases">
        <title>Genomic Encyclopedia of Type Strains, Phase IV (KMG-IV): sequencing the most valuable type-strain genomes for metagenomic binning, comparative biology and taxonomic classification.</title>
        <authorList>
            <person name="Goeker M."/>
        </authorList>
    </citation>
    <scope>NUCLEOTIDE SEQUENCE [LARGE SCALE GENOMIC DNA]</scope>
    <source>
        <strain evidence="5 6">K24</strain>
    </source>
</reference>
<dbReference type="Gene3D" id="1.20.120.530">
    <property type="entry name" value="GntR ligand-binding domain-like"/>
    <property type="match status" value="1"/>
</dbReference>
<dbReference type="Pfam" id="PF00392">
    <property type="entry name" value="GntR"/>
    <property type="match status" value="1"/>
</dbReference>
<comment type="caution">
    <text evidence="5">The sequence shown here is derived from an EMBL/GenBank/DDBJ whole genome shotgun (WGS) entry which is preliminary data.</text>
</comment>
<keyword evidence="6" id="KW-1185">Reference proteome</keyword>
<evidence type="ECO:0000313" key="6">
    <source>
        <dbReference type="Proteomes" id="UP000292445"/>
    </source>
</evidence>
<dbReference type="InterPro" id="IPR008920">
    <property type="entry name" value="TF_FadR/GntR_C"/>
</dbReference>
<evidence type="ECO:0000256" key="2">
    <source>
        <dbReference type="ARBA" id="ARBA00023125"/>
    </source>
</evidence>
<dbReference type="Gene3D" id="1.10.10.10">
    <property type="entry name" value="Winged helix-like DNA-binding domain superfamily/Winged helix DNA-binding domain"/>
    <property type="match status" value="1"/>
</dbReference>
<sequence>MLTEPVAKVTGITRMQLISRIPGDTPNITRRTIRDQISDKLAYMIHSGLLRPGDELPSERELATTLGVSRETVRAAIGMLQAWRMLEVSQGARTRVLGPGTVAVQDSVSTLRDLGDRSLEEVAEARAAVEVQVIRLASRRITPAQLNRLDRLVADQETMMDDPVRFQISDQEFHEVLYRACGNGLLADVVFDFYGYALEHRRRALQRSGAIAHSVTDHRAIVAALKSGDPETAVAAMQRHLDQVHRTTLQEIDHS</sequence>
<keyword evidence="2" id="KW-0238">DNA-binding</keyword>
<dbReference type="SMART" id="SM00345">
    <property type="entry name" value="HTH_GNTR"/>
    <property type="match status" value="1"/>
</dbReference>
<name>A0A4Q7NIH7_9BURK</name>
<dbReference type="OrthoDB" id="9804020at2"/>
<dbReference type="PROSITE" id="PS50949">
    <property type="entry name" value="HTH_GNTR"/>
    <property type="match status" value="1"/>
</dbReference>
<dbReference type="SMART" id="SM00895">
    <property type="entry name" value="FCD"/>
    <property type="match status" value="1"/>
</dbReference>
<keyword evidence="3" id="KW-0804">Transcription</keyword>
<feature type="domain" description="HTH gntR-type" evidence="4">
    <location>
        <begin position="31"/>
        <end position="99"/>
    </location>
</feature>
<dbReference type="EMBL" id="SGXC01000001">
    <property type="protein sequence ID" value="RZS84703.1"/>
    <property type="molecule type" value="Genomic_DNA"/>
</dbReference>
<dbReference type="PANTHER" id="PTHR43537">
    <property type="entry name" value="TRANSCRIPTIONAL REGULATOR, GNTR FAMILY"/>
    <property type="match status" value="1"/>
</dbReference>
<proteinExistence type="predicted"/>
<dbReference type="GO" id="GO:0003700">
    <property type="term" value="F:DNA-binding transcription factor activity"/>
    <property type="evidence" value="ECO:0007669"/>
    <property type="project" value="InterPro"/>
</dbReference>
<dbReference type="PANTHER" id="PTHR43537:SF5">
    <property type="entry name" value="UXU OPERON TRANSCRIPTIONAL REGULATOR"/>
    <property type="match status" value="1"/>
</dbReference>
<dbReference type="Proteomes" id="UP000292445">
    <property type="component" value="Unassembled WGS sequence"/>
</dbReference>
<dbReference type="RefSeq" id="WP_130356040.1">
    <property type="nucleotide sequence ID" value="NZ_SGXC01000001.1"/>
</dbReference>
<dbReference type="SUPFAM" id="SSF48008">
    <property type="entry name" value="GntR ligand-binding domain-like"/>
    <property type="match status" value="1"/>
</dbReference>
<dbReference type="AlphaFoldDB" id="A0A4Q7NIH7"/>
<dbReference type="InterPro" id="IPR036390">
    <property type="entry name" value="WH_DNA-bd_sf"/>
</dbReference>
<dbReference type="InterPro" id="IPR000524">
    <property type="entry name" value="Tscrpt_reg_HTH_GntR"/>
</dbReference>
<dbReference type="PRINTS" id="PR00035">
    <property type="entry name" value="HTHGNTR"/>
</dbReference>
<dbReference type="SUPFAM" id="SSF46785">
    <property type="entry name" value="Winged helix' DNA-binding domain"/>
    <property type="match status" value="1"/>
</dbReference>
<dbReference type="GO" id="GO:0003677">
    <property type="term" value="F:DNA binding"/>
    <property type="evidence" value="ECO:0007669"/>
    <property type="project" value="UniProtKB-KW"/>
</dbReference>
<protein>
    <submittedName>
        <fullName evidence="5">GntR family transcriptional regulator</fullName>
    </submittedName>
</protein>
<accession>A0A4Q7NIH7</accession>
<evidence type="ECO:0000259" key="4">
    <source>
        <dbReference type="PROSITE" id="PS50949"/>
    </source>
</evidence>
<keyword evidence="1" id="KW-0805">Transcription regulation</keyword>
<dbReference type="CDD" id="cd07377">
    <property type="entry name" value="WHTH_GntR"/>
    <property type="match status" value="1"/>
</dbReference>
<evidence type="ECO:0000256" key="1">
    <source>
        <dbReference type="ARBA" id="ARBA00023015"/>
    </source>
</evidence>
<dbReference type="Pfam" id="PF07729">
    <property type="entry name" value="FCD"/>
    <property type="match status" value="1"/>
</dbReference>
<dbReference type="InterPro" id="IPR011711">
    <property type="entry name" value="GntR_C"/>
</dbReference>
<gene>
    <name evidence="5" type="ORF">EV675_0722</name>
</gene>